<dbReference type="PANTHER" id="PTHR11680:SF35">
    <property type="entry name" value="SERINE HYDROXYMETHYLTRANSFERASE 1"/>
    <property type="match status" value="1"/>
</dbReference>
<feature type="modified residue" description="N6-(pyridoxal phosphate)lysine" evidence="7">
    <location>
        <position position="226"/>
    </location>
</feature>
<keyword evidence="5 7" id="KW-0808">Transferase</keyword>
<evidence type="ECO:0000256" key="1">
    <source>
        <dbReference type="ARBA" id="ARBA00001933"/>
    </source>
</evidence>
<dbReference type="PROSITE" id="PS00096">
    <property type="entry name" value="SHMT"/>
    <property type="match status" value="1"/>
</dbReference>
<feature type="binding site" evidence="7">
    <location>
        <position position="117"/>
    </location>
    <ligand>
        <name>(6S)-5,6,7,8-tetrahydrofolate</name>
        <dbReference type="ChEBI" id="CHEBI:57453"/>
    </ligand>
</feature>
<comment type="similarity">
    <text evidence="2 7">Belongs to the SHMT family.</text>
</comment>
<dbReference type="PIRSF" id="PIRSF000412">
    <property type="entry name" value="SHMT"/>
    <property type="match status" value="1"/>
</dbReference>
<dbReference type="RefSeq" id="WP_209847771.1">
    <property type="nucleotide sequence ID" value="NZ_CBCRVE010000003.1"/>
</dbReference>
<dbReference type="InterPro" id="IPR015422">
    <property type="entry name" value="PyrdxlP-dep_Trfase_small"/>
</dbReference>
<accession>A0ABS4H2F9</accession>
<evidence type="ECO:0000256" key="6">
    <source>
        <dbReference type="ARBA" id="ARBA00022898"/>
    </source>
</evidence>
<comment type="caution">
    <text evidence="7">Lacks conserved residue(s) required for the propagation of feature annotation.</text>
</comment>
<dbReference type="Gene3D" id="3.90.1150.10">
    <property type="entry name" value="Aspartate Aminotransferase, domain 1"/>
    <property type="match status" value="1"/>
</dbReference>
<dbReference type="InterPro" id="IPR019798">
    <property type="entry name" value="Ser_HO-MeTrfase_PLP_BS"/>
</dbReference>
<sequence>MDQLRKQDPAVLEAMGLELKRQRNNIELIASENIVSEAVMEAMGSVLTNKYAEGYPGKRYYGGCEHVDVVENIARDRAKELFGAEHVNVQPHSGAQANLAVYMAALKPGDTVLGMNLAHGGHLTHGSPVNASGLLYNFVDYGVREDTFTLDYEEIRKAAFKHRPRLIVAGASAYPRIIDFEAIASIANDVGALFMVDMAHIAGLVAAGLHPSPVPHAHFVTTTTHKTLRGPRGGMILTKKAWAQAIDKAIFPGTQGGPLMHVIAAKAVAFGEALEPSFKTYAQNIVKNAKVLADTLMSEGLNLVSGGTDNHMMLVDTRNLNISGKDAEHVLDSIGITVNKNAIPFDPTSPFVTSGIRIGTPAATSRGMDEAAMVEIGKIIAMTLKQPNDQAVLDKAKRMVTELTSRFPIYPNMEY</sequence>
<dbReference type="InterPro" id="IPR015424">
    <property type="entry name" value="PyrdxlP-dep_Trfase"/>
</dbReference>
<evidence type="ECO:0000256" key="4">
    <source>
        <dbReference type="ARBA" id="ARBA00022605"/>
    </source>
</evidence>
<dbReference type="Gene3D" id="3.40.640.10">
    <property type="entry name" value="Type I PLP-dependent aspartate aminotransferase-like (Major domain)"/>
    <property type="match status" value="1"/>
</dbReference>
<dbReference type="InterPro" id="IPR001085">
    <property type="entry name" value="Ser_HO-MeTrfase"/>
</dbReference>
<feature type="binding site" evidence="7">
    <location>
        <begin position="349"/>
        <end position="351"/>
    </location>
    <ligand>
        <name>(6S)-5,6,7,8-tetrahydrofolate</name>
        <dbReference type="ChEBI" id="CHEBI:57453"/>
    </ligand>
</feature>
<keyword evidence="10" id="KW-1185">Reference proteome</keyword>
<dbReference type="Proteomes" id="UP001519273">
    <property type="component" value="Unassembled WGS sequence"/>
</dbReference>
<comment type="cofactor">
    <cofactor evidence="1 7">
        <name>pyridoxal 5'-phosphate</name>
        <dbReference type="ChEBI" id="CHEBI:597326"/>
    </cofactor>
</comment>
<dbReference type="GO" id="GO:0004372">
    <property type="term" value="F:glycine hydroxymethyltransferase activity"/>
    <property type="evidence" value="ECO:0007669"/>
    <property type="project" value="UniProtKB-EC"/>
</dbReference>
<name>A0ABS4H2F9_9BACL</name>
<dbReference type="InterPro" id="IPR039429">
    <property type="entry name" value="SHMT-like_dom"/>
</dbReference>
<dbReference type="CDD" id="cd00378">
    <property type="entry name" value="SHMT"/>
    <property type="match status" value="1"/>
</dbReference>
<proteinExistence type="inferred from homology"/>
<protein>
    <recommendedName>
        <fullName evidence="7">Serine hydroxymethyltransferase</fullName>
        <shortName evidence="7">SHMT</shortName>
        <shortName evidence="7">Serine methylase</shortName>
        <ecNumber evidence="7">2.1.2.1</ecNumber>
    </recommendedName>
</protein>
<keyword evidence="3 7" id="KW-0554">One-carbon metabolism</keyword>
<dbReference type="InterPro" id="IPR015421">
    <property type="entry name" value="PyrdxlP-dep_Trfase_major"/>
</dbReference>
<dbReference type="EC" id="2.1.2.1" evidence="7"/>
<comment type="pathway">
    <text evidence="7">Amino-acid biosynthesis; glycine biosynthesis; glycine from L-serine: step 1/1.</text>
</comment>
<comment type="function">
    <text evidence="7">Catalyzes the reversible interconversion of serine and glycine with tetrahydrofolate (THF) serving as the one-carbon carrier. This reaction serves as the major source of one-carbon groups required for the biosynthesis of purines, thymidylate, methionine, and other important biomolecules. Also exhibits THF-independent aldolase activity toward beta-hydroxyamino acids, producing glycine and aldehydes, via a retro-aldol mechanism.</text>
</comment>
<feature type="site" description="Plays an important role in substrate specificity" evidence="7">
    <location>
        <position position="225"/>
    </location>
</feature>
<evidence type="ECO:0000256" key="7">
    <source>
        <dbReference type="HAMAP-Rule" id="MF_00051"/>
    </source>
</evidence>
<comment type="subcellular location">
    <subcellularLocation>
        <location evidence="7">Cytoplasm</location>
    </subcellularLocation>
</comment>
<dbReference type="EMBL" id="JAGGKP010000002">
    <property type="protein sequence ID" value="MBP1936708.1"/>
    <property type="molecule type" value="Genomic_DNA"/>
</dbReference>
<dbReference type="Pfam" id="PF00464">
    <property type="entry name" value="SHMT"/>
    <property type="match status" value="1"/>
</dbReference>
<keyword evidence="6 7" id="KW-0663">Pyridoxal phosphate</keyword>
<comment type="subunit">
    <text evidence="7">Homodimer.</text>
</comment>
<dbReference type="SUPFAM" id="SSF53383">
    <property type="entry name" value="PLP-dependent transferases"/>
    <property type="match status" value="1"/>
</dbReference>
<evidence type="ECO:0000256" key="5">
    <source>
        <dbReference type="ARBA" id="ARBA00022679"/>
    </source>
</evidence>
<feature type="domain" description="Serine hydroxymethyltransferase-like" evidence="8">
    <location>
        <begin position="4"/>
        <end position="380"/>
    </location>
</feature>
<reference evidence="9 10" key="1">
    <citation type="submission" date="2021-03" db="EMBL/GenBank/DDBJ databases">
        <title>Genomic Encyclopedia of Type Strains, Phase IV (KMG-IV): sequencing the most valuable type-strain genomes for metagenomic binning, comparative biology and taxonomic classification.</title>
        <authorList>
            <person name="Goeker M."/>
        </authorList>
    </citation>
    <scope>NUCLEOTIDE SEQUENCE [LARGE SCALE GENOMIC DNA]</scope>
    <source>
        <strain evidence="9 10">DSM 23491</strain>
    </source>
</reference>
<dbReference type="HAMAP" id="MF_00051">
    <property type="entry name" value="SHMT"/>
    <property type="match status" value="1"/>
</dbReference>
<comment type="catalytic activity">
    <reaction evidence="7">
        <text>(6R)-5,10-methylene-5,6,7,8-tetrahydrofolate + glycine + H2O = (6S)-5,6,7,8-tetrahydrofolate + L-serine</text>
        <dbReference type="Rhea" id="RHEA:15481"/>
        <dbReference type="ChEBI" id="CHEBI:15377"/>
        <dbReference type="ChEBI" id="CHEBI:15636"/>
        <dbReference type="ChEBI" id="CHEBI:33384"/>
        <dbReference type="ChEBI" id="CHEBI:57305"/>
        <dbReference type="ChEBI" id="CHEBI:57453"/>
        <dbReference type="EC" id="2.1.2.1"/>
    </reaction>
</comment>
<keyword evidence="7" id="KW-0963">Cytoplasm</keyword>
<evidence type="ECO:0000313" key="10">
    <source>
        <dbReference type="Proteomes" id="UP001519273"/>
    </source>
</evidence>
<evidence type="ECO:0000313" key="9">
    <source>
        <dbReference type="EMBL" id="MBP1936708.1"/>
    </source>
</evidence>
<dbReference type="InterPro" id="IPR049943">
    <property type="entry name" value="Ser_HO-MeTrfase-like"/>
</dbReference>
<keyword evidence="4 7" id="KW-0028">Amino-acid biosynthesis</keyword>
<comment type="caution">
    <text evidence="9">The sequence shown here is derived from an EMBL/GenBank/DDBJ whole genome shotgun (WGS) entry which is preliminary data.</text>
</comment>
<gene>
    <name evidence="7" type="primary">glyA</name>
    <name evidence="9" type="ORF">J2Z20_001589</name>
</gene>
<dbReference type="PANTHER" id="PTHR11680">
    <property type="entry name" value="SERINE HYDROXYMETHYLTRANSFERASE"/>
    <property type="match status" value="1"/>
</dbReference>
<organism evidence="9 10">
    <name type="scientific">Paenibacillus sediminis</name>
    <dbReference type="NCBI Taxonomy" id="664909"/>
    <lineage>
        <taxon>Bacteria</taxon>
        <taxon>Bacillati</taxon>
        <taxon>Bacillota</taxon>
        <taxon>Bacilli</taxon>
        <taxon>Bacillales</taxon>
        <taxon>Paenibacillaceae</taxon>
        <taxon>Paenibacillus</taxon>
    </lineage>
</organism>
<evidence type="ECO:0000256" key="2">
    <source>
        <dbReference type="ARBA" id="ARBA00006376"/>
    </source>
</evidence>
<evidence type="ECO:0000256" key="3">
    <source>
        <dbReference type="ARBA" id="ARBA00022563"/>
    </source>
</evidence>
<evidence type="ECO:0000259" key="8">
    <source>
        <dbReference type="Pfam" id="PF00464"/>
    </source>
</evidence>
<comment type="pathway">
    <text evidence="7">One-carbon metabolism; tetrahydrofolate interconversion.</text>
</comment>
<dbReference type="NCBIfam" id="NF000586">
    <property type="entry name" value="PRK00011.1"/>
    <property type="match status" value="1"/>
</dbReference>
<feature type="binding site" evidence="7">
    <location>
        <begin position="121"/>
        <end position="123"/>
    </location>
    <ligand>
        <name>(6S)-5,6,7,8-tetrahydrofolate</name>
        <dbReference type="ChEBI" id="CHEBI:57453"/>
    </ligand>
</feature>